<keyword evidence="2" id="KW-1185">Reference proteome</keyword>
<reference evidence="1 2" key="1">
    <citation type="submission" date="2015-10" db="EMBL/GenBank/DDBJ databases">
        <title>Full genome of DAOMC 229536 Phialocephala scopiformis, a fungal endophyte of spruce producing the potent anti-insectan compound rugulosin.</title>
        <authorList>
            <consortium name="DOE Joint Genome Institute"/>
            <person name="Walker A.K."/>
            <person name="Frasz S.L."/>
            <person name="Seifert K.A."/>
            <person name="Miller J.D."/>
            <person name="Mondo S.J."/>
            <person name="Labutti K."/>
            <person name="Lipzen A."/>
            <person name="Dockter R."/>
            <person name="Kennedy M."/>
            <person name="Grigoriev I.V."/>
            <person name="Spatafora J.W."/>
        </authorList>
    </citation>
    <scope>NUCLEOTIDE SEQUENCE [LARGE SCALE GENOMIC DNA]</scope>
    <source>
        <strain evidence="1 2">CBS 120377</strain>
    </source>
</reference>
<protein>
    <submittedName>
        <fullName evidence="1">Uncharacterized protein</fullName>
    </submittedName>
</protein>
<dbReference type="EMBL" id="KQ947428">
    <property type="protein sequence ID" value="KUJ10827.1"/>
    <property type="molecule type" value="Genomic_DNA"/>
</dbReference>
<organism evidence="1 2">
    <name type="scientific">Mollisia scopiformis</name>
    <name type="common">Conifer needle endophyte fungus</name>
    <name type="synonym">Phialocephala scopiformis</name>
    <dbReference type="NCBI Taxonomy" id="149040"/>
    <lineage>
        <taxon>Eukaryota</taxon>
        <taxon>Fungi</taxon>
        <taxon>Dikarya</taxon>
        <taxon>Ascomycota</taxon>
        <taxon>Pezizomycotina</taxon>
        <taxon>Leotiomycetes</taxon>
        <taxon>Helotiales</taxon>
        <taxon>Mollisiaceae</taxon>
        <taxon>Mollisia</taxon>
    </lineage>
</organism>
<proteinExistence type="predicted"/>
<sequence length="175" mass="19157">MDMVPSWASDRIVTLVKDVIDSIEHGKVEYAEFKGGSSVVSMRTNVSFAGEARVRPSIRHILAQAPHNLPFAINATSRESASPDVKPQHSNIIYFKTLDTISPSTLQNLISKINSLVDVLNNDADQEYCYENTVKTFDDGYWEVGGKGRFGKDMLDGARIPVRLAVGDVGGVRGS</sequence>
<dbReference type="Proteomes" id="UP000070700">
    <property type="component" value="Unassembled WGS sequence"/>
</dbReference>
<dbReference type="OrthoDB" id="1933717at2759"/>
<name>A0A194WT77_MOLSC</name>
<dbReference type="RefSeq" id="XP_018065182.1">
    <property type="nucleotide sequence ID" value="XM_018218814.1"/>
</dbReference>
<accession>A0A194WT77</accession>
<dbReference type="InParanoid" id="A0A194WT77"/>
<gene>
    <name evidence="1" type="ORF">LY89DRAFT_723391</name>
</gene>
<evidence type="ECO:0000313" key="2">
    <source>
        <dbReference type="Proteomes" id="UP000070700"/>
    </source>
</evidence>
<dbReference type="KEGG" id="psco:LY89DRAFT_723391"/>
<evidence type="ECO:0000313" key="1">
    <source>
        <dbReference type="EMBL" id="KUJ10827.1"/>
    </source>
</evidence>
<dbReference type="GeneID" id="28828540"/>
<dbReference type="AlphaFoldDB" id="A0A194WT77"/>